<accession>A0A8B6ET80</accession>
<dbReference type="GO" id="GO:0019185">
    <property type="term" value="C:snRNA-activating protein complex"/>
    <property type="evidence" value="ECO:0007669"/>
    <property type="project" value="TreeGrafter"/>
</dbReference>
<keyword evidence="3" id="KW-1185">Reference proteome</keyword>
<feature type="compositionally biased region" description="Basic residues" evidence="1">
    <location>
        <begin position="321"/>
        <end position="331"/>
    </location>
</feature>
<name>A0A8B6ET80_MYTGA</name>
<dbReference type="OrthoDB" id="20127at2759"/>
<sequence>MGRRRLLSQYQPTAGVNADFEKLLQQFTATETVRFEKFSEIWRELKMSFIFAGRDSERECREYTEEMMRWALKYLLPPYNFQVRVGGLYLLYGLFNQQPLVRKVRIRVTPEKWKEIIEFQTEARRQQHLDVNYVFQRLRFDDAFCYTATDTEVTFNLSTGTTIREEDTAPEEFKDEQSVLYDLFSEQFLEQLTQLHDHYHNVKVGLEGPDANEPSRSLNVIQTNIVPSLLGTVMSYQQRKQHLRKATDIENEDMHDEDNKPSLNRKTIKSEIKAKAYRNVAQASRSRRHRQAVDSADDSPEKQPKRGKRRKNKSESEATSPKRKKGRKKNIKKEEVDEEQMEGVQSPTKSEKSIGDDNLHTRDQEIDKSNQEEVGEREISHGDVLLHMPSFDTEPSTSGTQKSLPKKKLESPNVKKKVQKKKGGKGRMPSVKLQPLEKKTPKKKKIKKETITEEKT</sequence>
<reference evidence="2" key="1">
    <citation type="submission" date="2018-11" db="EMBL/GenBank/DDBJ databases">
        <authorList>
            <person name="Alioto T."/>
            <person name="Alioto T."/>
        </authorList>
    </citation>
    <scope>NUCLEOTIDE SEQUENCE</scope>
</reference>
<dbReference type="GO" id="GO:0043565">
    <property type="term" value="F:sequence-specific DNA binding"/>
    <property type="evidence" value="ECO:0007669"/>
    <property type="project" value="TreeGrafter"/>
</dbReference>
<organism evidence="2 3">
    <name type="scientific">Mytilus galloprovincialis</name>
    <name type="common">Mediterranean mussel</name>
    <dbReference type="NCBI Taxonomy" id="29158"/>
    <lineage>
        <taxon>Eukaryota</taxon>
        <taxon>Metazoa</taxon>
        <taxon>Spiralia</taxon>
        <taxon>Lophotrochozoa</taxon>
        <taxon>Mollusca</taxon>
        <taxon>Bivalvia</taxon>
        <taxon>Autobranchia</taxon>
        <taxon>Pteriomorphia</taxon>
        <taxon>Mytilida</taxon>
        <taxon>Mytiloidea</taxon>
        <taxon>Mytilidae</taxon>
        <taxon>Mytilinae</taxon>
        <taxon>Mytilus</taxon>
    </lineage>
</organism>
<dbReference type="GO" id="GO:0042795">
    <property type="term" value="P:snRNA transcription by RNA polymerase II"/>
    <property type="evidence" value="ECO:0007669"/>
    <property type="project" value="TreeGrafter"/>
</dbReference>
<feature type="region of interest" description="Disordered" evidence="1">
    <location>
        <begin position="241"/>
        <end position="456"/>
    </location>
</feature>
<dbReference type="GO" id="GO:0042796">
    <property type="term" value="P:snRNA transcription by RNA polymerase III"/>
    <property type="evidence" value="ECO:0007669"/>
    <property type="project" value="TreeGrafter"/>
</dbReference>
<feature type="compositionally biased region" description="Basic residues" evidence="1">
    <location>
        <begin position="414"/>
        <end position="425"/>
    </location>
</feature>
<comment type="caution">
    <text evidence="2">The sequence shown here is derived from an EMBL/GenBank/DDBJ whole genome shotgun (WGS) entry which is preliminary data.</text>
</comment>
<dbReference type="Proteomes" id="UP000596742">
    <property type="component" value="Unassembled WGS sequence"/>
</dbReference>
<dbReference type="AlphaFoldDB" id="A0A8B6ET80"/>
<evidence type="ECO:0000256" key="1">
    <source>
        <dbReference type="SAM" id="MobiDB-lite"/>
    </source>
</evidence>
<dbReference type="PANTHER" id="PTHR15131">
    <property type="entry name" value="SMALL NUCLEAR RNA ACTIVATING COMPLEX, POLYPEPTIDE 1"/>
    <property type="match status" value="1"/>
</dbReference>
<evidence type="ECO:0000313" key="2">
    <source>
        <dbReference type="EMBL" id="VDI39517.1"/>
    </source>
</evidence>
<protein>
    <submittedName>
        <fullName evidence="2">snRNA-activating protein complex subunit 1</fullName>
    </submittedName>
</protein>
<dbReference type="Pfam" id="PF09808">
    <property type="entry name" value="SNAPC1"/>
    <property type="match status" value="1"/>
</dbReference>
<feature type="compositionally biased region" description="Polar residues" evidence="1">
    <location>
        <begin position="393"/>
        <end position="403"/>
    </location>
</feature>
<dbReference type="EMBL" id="UYJE01005692">
    <property type="protein sequence ID" value="VDI39517.1"/>
    <property type="molecule type" value="Genomic_DNA"/>
</dbReference>
<dbReference type="PANTHER" id="PTHR15131:SF3">
    <property type="entry name" value="SNRNA-ACTIVATING PROTEIN COMPLEX SUBUNIT 1"/>
    <property type="match status" value="1"/>
</dbReference>
<gene>
    <name evidence="2" type="ORF">MGAL_10B001772</name>
</gene>
<dbReference type="InterPro" id="IPR019188">
    <property type="entry name" value="SNAPC1"/>
</dbReference>
<feature type="compositionally biased region" description="Basic and acidic residues" evidence="1">
    <location>
        <begin position="349"/>
        <end position="381"/>
    </location>
</feature>
<evidence type="ECO:0000313" key="3">
    <source>
        <dbReference type="Proteomes" id="UP000596742"/>
    </source>
</evidence>
<proteinExistence type="predicted"/>